<dbReference type="PANTHER" id="PTHR42923:SF17">
    <property type="entry name" value="AMINE OXIDASE DOMAIN-CONTAINING PROTEIN"/>
    <property type="match status" value="1"/>
</dbReference>
<name>A0A432WS65_9GAMM</name>
<dbReference type="AlphaFoldDB" id="A0A432WS65"/>
<dbReference type="Gene3D" id="3.90.660.20">
    <property type="entry name" value="Protoporphyrinogen oxidase, mitochondrial, domain 2"/>
    <property type="match status" value="1"/>
</dbReference>
<protein>
    <submittedName>
        <fullName evidence="2">FAD-dependent oxidoreductase</fullName>
    </submittedName>
</protein>
<dbReference type="PANTHER" id="PTHR42923">
    <property type="entry name" value="PROTOPORPHYRINOGEN OXIDASE"/>
    <property type="match status" value="1"/>
</dbReference>
<organism evidence="2 3">
    <name type="scientific">Aliidiomarina sanyensis</name>
    <dbReference type="NCBI Taxonomy" id="1249555"/>
    <lineage>
        <taxon>Bacteria</taxon>
        <taxon>Pseudomonadati</taxon>
        <taxon>Pseudomonadota</taxon>
        <taxon>Gammaproteobacteria</taxon>
        <taxon>Alteromonadales</taxon>
        <taxon>Idiomarinaceae</taxon>
        <taxon>Aliidiomarina</taxon>
    </lineage>
</organism>
<dbReference type="Gene3D" id="3.50.50.60">
    <property type="entry name" value="FAD/NAD(P)-binding domain"/>
    <property type="match status" value="1"/>
</dbReference>
<dbReference type="Pfam" id="PF01593">
    <property type="entry name" value="Amino_oxidase"/>
    <property type="match status" value="1"/>
</dbReference>
<sequence>MKIAVIGGGVAGMTAGHLLSKEHEVYLFEKNKVIGGHTATVDVEVHGKAYAIDTGFIVFNDRTYPHFRALMRELGVGWKDTEMSFSVQNPRTGLEYNGHSLWTLFAQRRNLLRPRFYRMLRDIVRFNNAAKVAFQTRNQADLDGVTLREFVAELKLGPDFSENYLYPMCAAIWSASLDEAAAFPLAFFLKFFMNHGLLNISDRPQWHVIEGGSRSYIPALTRRFSERIVLDANIAHVTRQPDHVVIEFADGTQQTFDHIVFACHSDQALQLLGDATDAEREILGGIPYQDNDVVLHTDIGQLPQRKAAWASWNYLLPDTSKGGQRPATVTYNMNILQRLDAATPETFCVTLNNTAAIAPERILGQFTYAHPVYSVASFQKRARRHEICGVARTHFCGAYWYSGFHEDGVRSAVDVAHRFGIPGPDDAGSEALNSQQAPQ</sequence>
<keyword evidence="3" id="KW-1185">Reference proteome</keyword>
<dbReference type="SUPFAM" id="SSF51905">
    <property type="entry name" value="FAD/NAD(P)-binding domain"/>
    <property type="match status" value="1"/>
</dbReference>
<dbReference type="FunFam" id="1.10.405.20:FF:000001">
    <property type="entry name" value="Amine oxidase"/>
    <property type="match status" value="1"/>
</dbReference>
<dbReference type="GO" id="GO:0016491">
    <property type="term" value="F:oxidoreductase activity"/>
    <property type="evidence" value="ECO:0007669"/>
    <property type="project" value="InterPro"/>
</dbReference>
<feature type="domain" description="Amine oxidase" evidence="1">
    <location>
        <begin position="14"/>
        <end position="269"/>
    </location>
</feature>
<dbReference type="EMBL" id="PIPM01000001">
    <property type="protein sequence ID" value="RUO36594.1"/>
    <property type="molecule type" value="Genomic_DNA"/>
</dbReference>
<dbReference type="OrthoDB" id="20837at2"/>
<dbReference type="InterPro" id="IPR002937">
    <property type="entry name" value="Amino_oxidase"/>
</dbReference>
<evidence type="ECO:0000313" key="3">
    <source>
        <dbReference type="Proteomes" id="UP000288405"/>
    </source>
</evidence>
<evidence type="ECO:0000313" key="2">
    <source>
        <dbReference type="EMBL" id="RUO36594.1"/>
    </source>
</evidence>
<dbReference type="RefSeq" id="WP_126775908.1">
    <property type="nucleotide sequence ID" value="NZ_PIPM01000001.1"/>
</dbReference>
<dbReference type="Proteomes" id="UP000288405">
    <property type="component" value="Unassembled WGS sequence"/>
</dbReference>
<dbReference type="InterPro" id="IPR036188">
    <property type="entry name" value="FAD/NAD-bd_sf"/>
</dbReference>
<dbReference type="InterPro" id="IPR050464">
    <property type="entry name" value="Zeta_carotene_desat/Oxidored"/>
</dbReference>
<evidence type="ECO:0000259" key="1">
    <source>
        <dbReference type="Pfam" id="PF01593"/>
    </source>
</evidence>
<proteinExistence type="predicted"/>
<gene>
    <name evidence="2" type="ORF">CWE11_01925</name>
</gene>
<accession>A0A432WS65</accession>
<comment type="caution">
    <text evidence="2">The sequence shown here is derived from an EMBL/GenBank/DDBJ whole genome shotgun (WGS) entry which is preliminary data.</text>
</comment>
<dbReference type="Gene3D" id="1.10.3110.10">
    <property type="entry name" value="protoporphyrinogen ix oxidase, domain 3"/>
    <property type="match status" value="1"/>
</dbReference>
<reference evidence="2 3" key="1">
    <citation type="journal article" date="2011" name="Front. Microbiol.">
        <title>Genomic signatures of strain selection and enhancement in Bacillus atrophaeus var. globigii, a historical biowarfare simulant.</title>
        <authorList>
            <person name="Gibbons H.S."/>
            <person name="Broomall S.M."/>
            <person name="McNew L.A."/>
            <person name="Daligault H."/>
            <person name="Chapman C."/>
            <person name="Bruce D."/>
            <person name="Karavis M."/>
            <person name="Krepps M."/>
            <person name="McGregor P.A."/>
            <person name="Hong C."/>
            <person name="Park K.H."/>
            <person name="Akmal A."/>
            <person name="Feldman A."/>
            <person name="Lin J.S."/>
            <person name="Chang W.E."/>
            <person name="Higgs B.W."/>
            <person name="Demirev P."/>
            <person name="Lindquist J."/>
            <person name="Liem A."/>
            <person name="Fochler E."/>
            <person name="Read T.D."/>
            <person name="Tapia R."/>
            <person name="Johnson S."/>
            <person name="Bishop-Lilly K.A."/>
            <person name="Detter C."/>
            <person name="Han C."/>
            <person name="Sozhamannan S."/>
            <person name="Rosenzweig C.N."/>
            <person name="Skowronski E.W."/>
        </authorList>
    </citation>
    <scope>NUCLEOTIDE SEQUENCE [LARGE SCALE GENOMIC DNA]</scope>
    <source>
        <strain evidence="2 3">GYP-17</strain>
    </source>
</reference>